<comment type="caution">
    <text evidence="2">The sequence shown here is derived from an EMBL/GenBank/DDBJ whole genome shotgun (WGS) entry which is preliminary data.</text>
</comment>
<evidence type="ECO:0000313" key="2">
    <source>
        <dbReference type="EMBL" id="MFC4824594.1"/>
    </source>
</evidence>
<dbReference type="EMBL" id="JBHSHT010000001">
    <property type="protein sequence ID" value="MFC4824594.1"/>
    <property type="molecule type" value="Genomic_DNA"/>
</dbReference>
<accession>A0ABD5Q230</accession>
<organism evidence="2 3">
    <name type="scientific">Halorussus aquaticus</name>
    <dbReference type="NCBI Taxonomy" id="2953748"/>
    <lineage>
        <taxon>Archaea</taxon>
        <taxon>Methanobacteriati</taxon>
        <taxon>Methanobacteriota</taxon>
        <taxon>Stenosarchaea group</taxon>
        <taxon>Halobacteria</taxon>
        <taxon>Halobacteriales</taxon>
        <taxon>Haladaptataceae</taxon>
        <taxon>Halorussus</taxon>
    </lineage>
</organism>
<keyword evidence="3" id="KW-1185">Reference proteome</keyword>
<feature type="region of interest" description="Disordered" evidence="1">
    <location>
        <begin position="22"/>
        <end position="60"/>
    </location>
</feature>
<dbReference type="GeneID" id="73044718"/>
<sequence>MLCVGVGPRPRHRSADCEEYRVPPDASVAGGGLSDTPEEGSDYLSGENVEVDRGRLPETV</sequence>
<name>A0ABD5Q230_9EURY</name>
<proteinExistence type="predicted"/>
<evidence type="ECO:0000313" key="3">
    <source>
        <dbReference type="Proteomes" id="UP001595945"/>
    </source>
</evidence>
<gene>
    <name evidence="2" type="ORF">ACFO9K_09980</name>
</gene>
<evidence type="ECO:0000256" key="1">
    <source>
        <dbReference type="SAM" id="MobiDB-lite"/>
    </source>
</evidence>
<dbReference type="RefSeq" id="WP_254269672.1">
    <property type="nucleotide sequence ID" value="NZ_CP100400.1"/>
</dbReference>
<feature type="compositionally biased region" description="Basic and acidic residues" evidence="1">
    <location>
        <begin position="50"/>
        <end position="60"/>
    </location>
</feature>
<reference evidence="2 3" key="1">
    <citation type="journal article" date="2019" name="Int. J. Syst. Evol. Microbiol.">
        <title>The Global Catalogue of Microorganisms (GCM) 10K type strain sequencing project: providing services to taxonomists for standard genome sequencing and annotation.</title>
        <authorList>
            <consortium name="The Broad Institute Genomics Platform"/>
            <consortium name="The Broad Institute Genome Sequencing Center for Infectious Disease"/>
            <person name="Wu L."/>
            <person name="Ma J."/>
        </authorList>
    </citation>
    <scope>NUCLEOTIDE SEQUENCE [LARGE SCALE GENOMIC DNA]</scope>
    <source>
        <strain evidence="2 3">XZYJ18</strain>
    </source>
</reference>
<protein>
    <submittedName>
        <fullName evidence="2">Uncharacterized protein</fullName>
    </submittedName>
</protein>
<dbReference type="Proteomes" id="UP001595945">
    <property type="component" value="Unassembled WGS sequence"/>
</dbReference>
<dbReference type="AlphaFoldDB" id="A0ABD5Q230"/>